<accession>A0A1F7TMT6</accession>
<dbReference type="AlphaFoldDB" id="A0A1F7TMT6"/>
<organism evidence="1 2">
    <name type="scientific">Candidatus Uhrbacteria bacterium RIFCSPHIGHO2_01_FULL_63_20</name>
    <dbReference type="NCBI Taxonomy" id="1802385"/>
    <lineage>
        <taxon>Bacteria</taxon>
        <taxon>Candidatus Uhriibacteriota</taxon>
    </lineage>
</organism>
<evidence type="ECO:0000313" key="1">
    <source>
        <dbReference type="EMBL" id="OGL66928.1"/>
    </source>
</evidence>
<proteinExistence type="predicted"/>
<gene>
    <name evidence="1" type="ORF">A2856_00275</name>
</gene>
<comment type="caution">
    <text evidence="1">The sequence shown here is derived from an EMBL/GenBank/DDBJ whole genome shotgun (WGS) entry which is preliminary data.</text>
</comment>
<protein>
    <submittedName>
        <fullName evidence="1">Uncharacterized protein</fullName>
    </submittedName>
</protein>
<reference evidence="1 2" key="1">
    <citation type="journal article" date="2016" name="Nat. Commun.">
        <title>Thousands of microbial genomes shed light on interconnected biogeochemical processes in an aquifer system.</title>
        <authorList>
            <person name="Anantharaman K."/>
            <person name="Brown C.T."/>
            <person name="Hug L.A."/>
            <person name="Sharon I."/>
            <person name="Castelle C.J."/>
            <person name="Probst A.J."/>
            <person name="Thomas B.C."/>
            <person name="Singh A."/>
            <person name="Wilkins M.J."/>
            <person name="Karaoz U."/>
            <person name="Brodie E.L."/>
            <person name="Williams K.H."/>
            <person name="Hubbard S.S."/>
            <person name="Banfield J.F."/>
        </authorList>
    </citation>
    <scope>NUCLEOTIDE SEQUENCE [LARGE SCALE GENOMIC DNA]</scope>
</reference>
<dbReference type="Proteomes" id="UP000177885">
    <property type="component" value="Unassembled WGS sequence"/>
</dbReference>
<sequence length="123" mass="13557">MLKSRILKDPPSLESETHVTAALRRFGPMDRQVLFAYFKASYADQEENVSGIRGGHLDEMLKRLHATGKIVFTRRKVKIVRGGREGLDEEVRYTVSVPEPQAQVPDGAVISALGAAPQDSPQA</sequence>
<name>A0A1F7TMT6_9BACT</name>
<evidence type="ECO:0000313" key="2">
    <source>
        <dbReference type="Proteomes" id="UP000177885"/>
    </source>
</evidence>
<dbReference type="EMBL" id="MGDT01000004">
    <property type="protein sequence ID" value="OGL66928.1"/>
    <property type="molecule type" value="Genomic_DNA"/>
</dbReference>